<dbReference type="Proteomes" id="UP000823771">
    <property type="component" value="Unassembled WGS sequence"/>
</dbReference>
<protein>
    <submittedName>
        <fullName evidence="5">Low specificity L-threonine aldolase</fullName>
    </submittedName>
</protein>
<dbReference type="SUPFAM" id="SSF53383">
    <property type="entry name" value="PLP-dependent transferases"/>
    <property type="match status" value="1"/>
</dbReference>
<reference evidence="5" key="1">
    <citation type="submission" date="2020-10" db="EMBL/GenBank/DDBJ databases">
        <authorList>
            <person name="Gilroy R."/>
        </authorList>
    </citation>
    <scope>NUCLEOTIDE SEQUENCE</scope>
    <source>
        <strain evidence="5">2478</strain>
    </source>
</reference>
<dbReference type="Gene3D" id="3.90.1150.10">
    <property type="entry name" value="Aspartate Aminotransferase, domain 1"/>
    <property type="match status" value="1"/>
</dbReference>
<gene>
    <name evidence="5" type="ORF">IAB80_04210</name>
</gene>
<comment type="caution">
    <text evidence="5">The sequence shown here is derived from an EMBL/GenBank/DDBJ whole genome shotgun (WGS) entry which is preliminary data.</text>
</comment>
<dbReference type="Pfam" id="PF01212">
    <property type="entry name" value="Beta_elim_lyase"/>
    <property type="match status" value="1"/>
</dbReference>
<proteinExistence type="inferred from homology"/>
<dbReference type="GO" id="GO:0006520">
    <property type="term" value="P:amino acid metabolic process"/>
    <property type="evidence" value="ECO:0007669"/>
    <property type="project" value="InterPro"/>
</dbReference>
<dbReference type="AlphaFoldDB" id="A0A9D9ITJ4"/>
<evidence type="ECO:0000256" key="3">
    <source>
        <dbReference type="ARBA" id="ARBA00022898"/>
    </source>
</evidence>
<accession>A0A9D9ITJ4</accession>
<evidence type="ECO:0000256" key="2">
    <source>
        <dbReference type="ARBA" id="ARBA00006966"/>
    </source>
</evidence>
<dbReference type="PANTHER" id="PTHR48097:SF5">
    <property type="entry name" value="LOW SPECIFICITY L-THREONINE ALDOLASE"/>
    <property type="match status" value="1"/>
</dbReference>
<feature type="domain" description="Aromatic amino acid beta-eliminating lyase/threonine aldolase" evidence="4">
    <location>
        <begin position="5"/>
        <end position="243"/>
    </location>
</feature>
<sequence>MLHFDSDYMRGAHPAVMQRLMETNLEQTPGYGADCHTENAKRLIMKACGLTGGEVYFLVGGTQTNATVIDGLLSRHEGVLAAGTAHINVHEAGAVEATGHKVITLPSSGGKLSAETVRQYISGFYKDTTYEHMVAPGMVYISHPTELGTLYTLNELEDMSTACAEAGIPLYMDGARLGYGLAAYGTDVTLKDIARLCDVFYIGGTKTGALFGEAVVATRKGLLRHFTPLVKQHGAMLAKGRLLGIQFETLFSGDLYMDICRNAIRMAMKLKEGFTSKGYELYIDSPTNQQFFWLPDEKIDSLMRIATFEMWGPRGENRTPVRLVTDWATRQDEVDELVSHL</sequence>
<comment type="similarity">
    <text evidence="2">Belongs to the threonine aldolase family.</text>
</comment>
<evidence type="ECO:0000313" key="5">
    <source>
        <dbReference type="EMBL" id="MBO8478071.1"/>
    </source>
</evidence>
<organism evidence="5 6">
    <name type="scientific">Candidatus Cryptobacteroides excrementipullorum</name>
    <dbReference type="NCBI Taxonomy" id="2840761"/>
    <lineage>
        <taxon>Bacteria</taxon>
        <taxon>Pseudomonadati</taxon>
        <taxon>Bacteroidota</taxon>
        <taxon>Bacteroidia</taxon>
        <taxon>Bacteroidales</taxon>
        <taxon>Candidatus Cryptobacteroides</taxon>
    </lineage>
</organism>
<dbReference type="InterPro" id="IPR001597">
    <property type="entry name" value="ArAA_b-elim_lyase/Thr_aldolase"/>
</dbReference>
<keyword evidence="3" id="KW-0663">Pyridoxal phosphate</keyword>
<evidence type="ECO:0000313" key="6">
    <source>
        <dbReference type="Proteomes" id="UP000823771"/>
    </source>
</evidence>
<comment type="cofactor">
    <cofactor evidence="1">
        <name>pyridoxal 5'-phosphate</name>
        <dbReference type="ChEBI" id="CHEBI:597326"/>
    </cofactor>
</comment>
<reference evidence="5" key="2">
    <citation type="journal article" date="2021" name="PeerJ">
        <title>Extensive microbial diversity within the chicken gut microbiome revealed by metagenomics and culture.</title>
        <authorList>
            <person name="Gilroy R."/>
            <person name="Ravi A."/>
            <person name="Getino M."/>
            <person name="Pursley I."/>
            <person name="Horton D.L."/>
            <person name="Alikhan N.F."/>
            <person name="Baker D."/>
            <person name="Gharbi K."/>
            <person name="Hall N."/>
            <person name="Watson M."/>
            <person name="Adriaenssens E.M."/>
            <person name="Foster-Nyarko E."/>
            <person name="Jarju S."/>
            <person name="Secka A."/>
            <person name="Antonio M."/>
            <person name="Oren A."/>
            <person name="Chaudhuri R.R."/>
            <person name="La Ragione R."/>
            <person name="Hildebrand F."/>
            <person name="Pallen M.J."/>
        </authorList>
    </citation>
    <scope>NUCLEOTIDE SEQUENCE</scope>
    <source>
        <strain evidence="5">2478</strain>
    </source>
</reference>
<dbReference type="Gene3D" id="3.40.640.10">
    <property type="entry name" value="Type I PLP-dependent aspartate aminotransferase-like (Major domain)"/>
    <property type="match status" value="1"/>
</dbReference>
<dbReference type="InterPro" id="IPR015421">
    <property type="entry name" value="PyrdxlP-dep_Trfase_major"/>
</dbReference>
<dbReference type="EMBL" id="JADILZ010000040">
    <property type="protein sequence ID" value="MBO8478071.1"/>
    <property type="molecule type" value="Genomic_DNA"/>
</dbReference>
<dbReference type="InterPro" id="IPR015422">
    <property type="entry name" value="PyrdxlP-dep_Trfase_small"/>
</dbReference>
<evidence type="ECO:0000259" key="4">
    <source>
        <dbReference type="Pfam" id="PF01212"/>
    </source>
</evidence>
<dbReference type="PANTHER" id="PTHR48097">
    <property type="entry name" value="L-THREONINE ALDOLASE-RELATED"/>
    <property type="match status" value="1"/>
</dbReference>
<evidence type="ECO:0000256" key="1">
    <source>
        <dbReference type="ARBA" id="ARBA00001933"/>
    </source>
</evidence>
<dbReference type="InterPro" id="IPR015424">
    <property type="entry name" value="PyrdxlP-dep_Trfase"/>
</dbReference>
<dbReference type="GO" id="GO:0016829">
    <property type="term" value="F:lyase activity"/>
    <property type="evidence" value="ECO:0007669"/>
    <property type="project" value="InterPro"/>
</dbReference>
<name>A0A9D9ITJ4_9BACT</name>